<evidence type="ECO:0000313" key="1">
    <source>
        <dbReference type="EMBL" id="TNN82577.1"/>
    </source>
</evidence>
<protein>
    <submittedName>
        <fullName evidence="1">Uncharacterized protein</fullName>
    </submittedName>
</protein>
<dbReference type="AlphaFoldDB" id="A0A4Z2IXS0"/>
<proteinExistence type="predicted"/>
<keyword evidence="2" id="KW-1185">Reference proteome</keyword>
<accession>A0A4Z2IXS0</accession>
<organism evidence="1 2">
    <name type="scientific">Liparis tanakae</name>
    <name type="common">Tanaka's snailfish</name>
    <dbReference type="NCBI Taxonomy" id="230148"/>
    <lineage>
        <taxon>Eukaryota</taxon>
        <taxon>Metazoa</taxon>
        <taxon>Chordata</taxon>
        <taxon>Craniata</taxon>
        <taxon>Vertebrata</taxon>
        <taxon>Euteleostomi</taxon>
        <taxon>Actinopterygii</taxon>
        <taxon>Neopterygii</taxon>
        <taxon>Teleostei</taxon>
        <taxon>Neoteleostei</taxon>
        <taxon>Acanthomorphata</taxon>
        <taxon>Eupercaria</taxon>
        <taxon>Perciformes</taxon>
        <taxon>Cottioidei</taxon>
        <taxon>Cottales</taxon>
        <taxon>Liparidae</taxon>
        <taxon>Liparis</taxon>
    </lineage>
</organism>
<sequence>MTFARTDLNFSCNKPSSIKSITKPSLGNSFTGRGGMLTGVAGYMLPVVQFSKKLIEIILHSNMNKVTRNSSNY</sequence>
<name>A0A4Z2IXS0_9TELE</name>
<gene>
    <name evidence="1" type="ORF">EYF80_007095</name>
</gene>
<reference evidence="1 2" key="1">
    <citation type="submission" date="2019-03" db="EMBL/GenBank/DDBJ databases">
        <title>First draft genome of Liparis tanakae, snailfish: a comprehensive survey of snailfish specific genes.</title>
        <authorList>
            <person name="Kim W."/>
            <person name="Song I."/>
            <person name="Jeong J.-H."/>
            <person name="Kim D."/>
            <person name="Kim S."/>
            <person name="Ryu S."/>
            <person name="Song J.Y."/>
            <person name="Lee S.K."/>
        </authorList>
    </citation>
    <scope>NUCLEOTIDE SEQUENCE [LARGE SCALE GENOMIC DNA]</scope>
    <source>
        <tissue evidence="1">Muscle</tissue>
    </source>
</reference>
<dbReference type="EMBL" id="SRLO01000038">
    <property type="protein sequence ID" value="TNN82577.1"/>
    <property type="molecule type" value="Genomic_DNA"/>
</dbReference>
<dbReference type="Proteomes" id="UP000314294">
    <property type="component" value="Unassembled WGS sequence"/>
</dbReference>
<evidence type="ECO:0000313" key="2">
    <source>
        <dbReference type="Proteomes" id="UP000314294"/>
    </source>
</evidence>
<comment type="caution">
    <text evidence="1">The sequence shown here is derived from an EMBL/GenBank/DDBJ whole genome shotgun (WGS) entry which is preliminary data.</text>
</comment>